<gene>
    <name evidence="1" type="ORF">SJPD1_0051</name>
</gene>
<dbReference type="Pfam" id="PF05015">
    <property type="entry name" value="HigB-like_toxin"/>
    <property type="match status" value="1"/>
</dbReference>
<dbReference type="PANTHER" id="PTHR40266:SF2">
    <property type="entry name" value="TOXIN HIGB-1"/>
    <property type="match status" value="1"/>
</dbReference>
<dbReference type="EMBL" id="CP023275">
    <property type="protein sequence ID" value="ATB68185.1"/>
    <property type="molecule type" value="Genomic_DNA"/>
</dbReference>
<organism evidence="1 2">
    <name type="scientific">Sulfurospirillum diekertiae</name>
    <dbReference type="NCBI Taxonomy" id="1854492"/>
    <lineage>
        <taxon>Bacteria</taxon>
        <taxon>Pseudomonadati</taxon>
        <taxon>Campylobacterota</taxon>
        <taxon>Epsilonproteobacteria</taxon>
        <taxon>Campylobacterales</taxon>
        <taxon>Sulfurospirillaceae</taxon>
        <taxon>Sulfurospirillum</taxon>
    </lineage>
</organism>
<dbReference type="KEGG" id="sulj:SJPD1_0051"/>
<dbReference type="PANTHER" id="PTHR40266">
    <property type="entry name" value="TOXIN HIGB-1"/>
    <property type="match status" value="1"/>
</dbReference>
<sequence>MIKSFKHKGLQLFFESGNLKGIQADHAKKLRMRLAALDTAMIIEDLKLLGFDLHELEGNRKGIWSIKVNGNYRLTFTFENGDVYILNYEDYH</sequence>
<dbReference type="OrthoDB" id="9801102at2"/>
<protein>
    <submittedName>
        <fullName evidence="1">ParE-like toxin</fullName>
        <ecNumber evidence="1">3.1.-.-</ecNumber>
    </submittedName>
</protein>
<accession>A0A290H9T3</accession>
<keyword evidence="1" id="KW-0378">Hydrolase</keyword>
<dbReference type="Proteomes" id="UP000217349">
    <property type="component" value="Chromosome"/>
</dbReference>
<dbReference type="RefSeq" id="WP_096045449.1">
    <property type="nucleotide sequence ID" value="NZ_CP023275.1"/>
</dbReference>
<name>A0A290H9T3_9BACT</name>
<dbReference type="SUPFAM" id="SSF143011">
    <property type="entry name" value="RelE-like"/>
    <property type="match status" value="1"/>
</dbReference>
<evidence type="ECO:0000313" key="2">
    <source>
        <dbReference type="Proteomes" id="UP000217349"/>
    </source>
</evidence>
<dbReference type="Gene3D" id="3.30.2310.20">
    <property type="entry name" value="RelE-like"/>
    <property type="match status" value="1"/>
</dbReference>
<proteinExistence type="predicted"/>
<dbReference type="InterPro" id="IPR007711">
    <property type="entry name" value="HigB-1"/>
</dbReference>
<dbReference type="InterPro" id="IPR035093">
    <property type="entry name" value="RelE/ParE_toxin_dom_sf"/>
</dbReference>
<dbReference type="GO" id="GO:0016787">
    <property type="term" value="F:hydrolase activity"/>
    <property type="evidence" value="ECO:0007669"/>
    <property type="project" value="UniProtKB-KW"/>
</dbReference>
<dbReference type="EC" id="3.1.-.-" evidence="1"/>
<reference evidence="2" key="1">
    <citation type="submission" date="2017-09" db="EMBL/GenBank/DDBJ databases">
        <title>The complete genome of Sulfurospirillum sp. JPD-1.</title>
        <authorList>
            <person name="Goris T."/>
        </authorList>
    </citation>
    <scope>NUCLEOTIDE SEQUENCE [LARGE SCALE GENOMIC DNA]</scope>
    <source>
        <strain evidence="2">JPD-1</strain>
    </source>
</reference>
<evidence type="ECO:0000313" key="1">
    <source>
        <dbReference type="EMBL" id="ATB68185.1"/>
    </source>
</evidence>
<dbReference type="AlphaFoldDB" id="A0A290H9T3"/>